<dbReference type="Proteomes" id="UP000016540">
    <property type="component" value="Unassembled WGS sequence"/>
</dbReference>
<dbReference type="EMBL" id="ASAD01000021">
    <property type="protein sequence ID" value="EON90882.1"/>
    <property type="molecule type" value="Genomic_DNA"/>
</dbReference>
<dbReference type="AlphaFoldDB" id="R8AX34"/>
<dbReference type="SUPFAM" id="SSF161084">
    <property type="entry name" value="MAPEG domain-like"/>
    <property type="match status" value="1"/>
</dbReference>
<dbReference type="OrthoDB" id="343936at2"/>
<dbReference type="PATRIC" id="fig|1318628.3.peg.3184"/>
<comment type="caution">
    <text evidence="6">The sequence shown here is derived from an EMBL/GenBank/DDBJ whole genome shotgun (WGS) entry which is preliminary data.</text>
</comment>
<feature type="transmembrane region" description="Helical" evidence="5">
    <location>
        <begin position="116"/>
        <end position="137"/>
    </location>
</feature>
<evidence type="ECO:0000256" key="2">
    <source>
        <dbReference type="ARBA" id="ARBA00022692"/>
    </source>
</evidence>
<evidence type="ECO:0000256" key="5">
    <source>
        <dbReference type="SAM" id="Phobius"/>
    </source>
</evidence>
<reference evidence="6 7" key="1">
    <citation type="journal article" date="2013" name="Genome Announc.">
        <title>Draft Genome Sequence of the Moderately Halophilic Bacterium Marinobacter lipolyticus Strain SM19.</title>
        <authorList>
            <person name="Papke R.T."/>
            <person name="de la Haba R.R."/>
            <person name="Infante-Dominguez C."/>
            <person name="Perez D."/>
            <person name="Sanchez-Porro C."/>
            <person name="Lapierre P."/>
            <person name="Ventosa A."/>
        </authorList>
    </citation>
    <scope>NUCLEOTIDE SEQUENCE [LARGE SCALE GENOMIC DNA]</scope>
    <source>
        <strain evidence="6 7">SM19</strain>
    </source>
</reference>
<feature type="transmembrane region" description="Helical" evidence="5">
    <location>
        <begin position="68"/>
        <end position="95"/>
    </location>
</feature>
<gene>
    <name evidence="6" type="ORF">MARLIPOL_15924</name>
</gene>
<evidence type="ECO:0000313" key="6">
    <source>
        <dbReference type="EMBL" id="EON90882.1"/>
    </source>
</evidence>
<evidence type="ECO:0000256" key="1">
    <source>
        <dbReference type="ARBA" id="ARBA00004370"/>
    </source>
</evidence>
<proteinExistence type="predicted"/>
<keyword evidence="2 5" id="KW-0812">Transmembrane</keyword>
<keyword evidence="7" id="KW-1185">Reference proteome</keyword>
<dbReference type="PANTHER" id="PTHR35371">
    <property type="entry name" value="INNER MEMBRANE PROTEIN"/>
    <property type="match status" value="1"/>
</dbReference>
<keyword evidence="4 5" id="KW-0472">Membrane</keyword>
<keyword evidence="3 5" id="KW-1133">Transmembrane helix</keyword>
<dbReference type="eggNOG" id="ENOG5032Y1Y">
    <property type="taxonomic scope" value="Bacteria"/>
</dbReference>
<dbReference type="InterPro" id="IPR023352">
    <property type="entry name" value="MAPEG-like_dom_sf"/>
</dbReference>
<organism evidence="6 7">
    <name type="scientific">Marinobacter lipolyticus SM19</name>
    <dbReference type="NCBI Taxonomy" id="1318628"/>
    <lineage>
        <taxon>Bacteria</taxon>
        <taxon>Pseudomonadati</taxon>
        <taxon>Pseudomonadota</taxon>
        <taxon>Gammaproteobacteria</taxon>
        <taxon>Pseudomonadales</taxon>
        <taxon>Marinobacteraceae</taxon>
        <taxon>Marinobacter</taxon>
    </lineage>
</organism>
<dbReference type="RefSeq" id="WP_012139377.1">
    <property type="nucleotide sequence ID" value="NZ_KE007328.1"/>
</dbReference>
<evidence type="ECO:0000256" key="3">
    <source>
        <dbReference type="ARBA" id="ARBA00022989"/>
    </source>
</evidence>
<evidence type="ECO:0000256" key="4">
    <source>
        <dbReference type="ARBA" id="ARBA00023136"/>
    </source>
</evidence>
<dbReference type="Pfam" id="PF01124">
    <property type="entry name" value="MAPEG"/>
    <property type="match status" value="1"/>
</dbReference>
<protein>
    <recommendedName>
        <fullName evidence="8">MAPEG family protein</fullName>
    </recommendedName>
</protein>
<name>R8AX34_9GAMM</name>
<dbReference type="Gene3D" id="1.20.120.550">
    <property type="entry name" value="Membrane associated eicosanoid/glutathione metabolism-like domain"/>
    <property type="match status" value="1"/>
</dbReference>
<dbReference type="GO" id="GO:0016020">
    <property type="term" value="C:membrane"/>
    <property type="evidence" value="ECO:0007669"/>
    <property type="project" value="UniProtKB-SubCell"/>
</dbReference>
<dbReference type="HOGENOM" id="CLU_149787_0_0_6"/>
<comment type="subcellular location">
    <subcellularLocation>
        <location evidence="1">Membrane</location>
    </subcellularLocation>
</comment>
<evidence type="ECO:0008006" key="8">
    <source>
        <dbReference type="Google" id="ProtNLM"/>
    </source>
</evidence>
<dbReference type="PANTHER" id="PTHR35371:SF1">
    <property type="entry name" value="BLR7753 PROTEIN"/>
    <property type="match status" value="1"/>
</dbReference>
<sequence>MSIPVLVLLAFAGWTLLSMALTVGTYRWFHILSGRNRIAEFSEYRIEGQGWYKRALRAHANCVENLPVYGAIVIAIVATGISSPVLNVLAVILLIARIAQTSVHIGFPHSDLAATVRFLFFFIQLVCMVWMGLYVVVEAV</sequence>
<evidence type="ECO:0000313" key="7">
    <source>
        <dbReference type="Proteomes" id="UP000016540"/>
    </source>
</evidence>
<accession>R8AX34</accession>
<dbReference type="InterPro" id="IPR001129">
    <property type="entry name" value="Membr-assoc_MAPEG"/>
</dbReference>